<dbReference type="PROSITE" id="PS50914">
    <property type="entry name" value="BON"/>
    <property type="match status" value="3"/>
</dbReference>
<dbReference type="EMBL" id="JAENIK010000011">
    <property type="protein sequence ID" value="MBK1816054.1"/>
    <property type="molecule type" value="Genomic_DNA"/>
</dbReference>
<name>A0A934VC29_9BACT</name>
<dbReference type="RefSeq" id="WP_200351011.1">
    <property type="nucleotide sequence ID" value="NZ_BAABHZ010000006.1"/>
</dbReference>
<dbReference type="Gene3D" id="3.30.1340.30">
    <property type="match status" value="3"/>
</dbReference>
<evidence type="ECO:0000259" key="2">
    <source>
        <dbReference type="PROSITE" id="PS50914"/>
    </source>
</evidence>
<evidence type="ECO:0000256" key="1">
    <source>
        <dbReference type="SAM" id="SignalP"/>
    </source>
</evidence>
<feature type="domain" description="BON" evidence="2">
    <location>
        <begin position="261"/>
        <end position="329"/>
    </location>
</feature>
<reference evidence="3" key="1">
    <citation type="submission" date="2021-01" db="EMBL/GenBank/DDBJ databases">
        <title>Modified the classification status of verrucomicrobia.</title>
        <authorList>
            <person name="Feng X."/>
        </authorList>
    </citation>
    <scope>NUCLEOTIDE SEQUENCE</scope>
    <source>
        <strain evidence="3">JCM 18052</strain>
    </source>
</reference>
<dbReference type="Proteomes" id="UP000600139">
    <property type="component" value="Unassembled WGS sequence"/>
</dbReference>
<organism evidence="3 4">
    <name type="scientific">Luteolibacter yonseiensis</name>
    <dbReference type="NCBI Taxonomy" id="1144680"/>
    <lineage>
        <taxon>Bacteria</taxon>
        <taxon>Pseudomonadati</taxon>
        <taxon>Verrucomicrobiota</taxon>
        <taxon>Verrucomicrobiia</taxon>
        <taxon>Verrucomicrobiales</taxon>
        <taxon>Verrucomicrobiaceae</taxon>
        <taxon>Luteolibacter</taxon>
    </lineage>
</organism>
<feature type="chain" id="PRO_5038014563" evidence="1">
    <location>
        <begin position="30"/>
        <end position="353"/>
    </location>
</feature>
<dbReference type="PANTHER" id="PTHR34606:SF15">
    <property type="entry name" value="BON DOMAIN-CONTAINING PROTEIN"/>
    <property type="match status" value="1"/>
</dbReference>
<dbReference type="InterPro" id="IPR007055">
    <property type="entry name" value="BON_dom"/>
</dbReference>
<evidence type="ECO:0000313" key="3">
    <source>
        <dbReference type="EMBL" id="MBK1816054.1"/>
    </source>
</evidence>
<sequence length="353" mass="37368">MKPKTSHHPAGQWTALSILVLASAQLSLATPEAAPSGESEVADFIQTDIRADSRLRGAEIDVRIENNIAILTGTANSLAQAERATTRANASEGVLAVSNQVRIKPGKTGDLAARAKAVLAKQKTFTANGVAVTADGSRVLLNGEVGTPDEKDLAREIVSEVPGVLAIENNLTVTYEGIREDSQITEQLHFIIQDDPLYEGLDLVASVKSGTATLSGEVGSRGELDRLIRRSYVTGVTDVQVSNLSINRNLQMEGLVDKNYSREESLAALKGALAADPRIDARTIRSEMADGVITLSGSVRQITESDAVESTARGIPGVLSVSNQLRISNSGTEMATAKREVESASVPVMQASR</sequence>
<accession>A0A934VC29</accession>
<feature type="signal peptide" evidence="1">
    <location>
        <begin position="1"/>
        <end position="29"/>
    </location>
</feature>
<dbReference type="AlphaFoldDB" id="A0A934VC29"/>
<keyword evidence="1" id="KW-0732">Signal</keyword>
<feature type="domain" description="BON" evidence="2">
    <location>
        <begin position="37"/>
        <end position="105"/>
    </location>
</feature>
<dbReference type="Pfam" id="PF04972">
    <property type="entry name" value="BON"/>
    <property type="match status" value="4"/>
</dbReference>
<gene>
    <name evidence="3" type="ORF">JIN84_10560</name>
</gene>
<comment type="caution">
    <text evidence="3">The sequence shown here is derived from an EMBL/GenBank/DDBJ whole genome shotgun (WGS) entry which is preliminary data.</text>
</comment>
<dbReference type="InterPro" id="IPR014004">
    <property type="entry name" value="Transpt-assoc_nodulatn_dom_bac"/>
</dbReference>
<evidence type="ECO:0000313" key="4">
    <source>
        <dbReference type="Proteomes" id="UP000600139"/>
    </source>
</evidence>
<feature type="domain" description="BON" evidence="2">
    <location>
        <begin position="107"/>
        <end position="175"/>
    </location>
</feature>
<dbReference type="SMART" id="SM00749">
    <property type="entry name" value="BON"/>
    <property type="match status" value="4"/>
</dbReference>
<protein>
    <submittedName>
        <fullName evidence="3">BON domain-containing protein</fullName>
    </submittedName>
</protein>
<proteinExistence type="predicted"/>
<dbReference type="PANTHER" id="PTHR34606">
    <property type="entry name" value="BON DOMAIN-CONTAINING PROTEIN"/>
    <property type="match status" value="1"/>
</dbReference>
<keyword evidence="4" id="KW-1185">Reference proteome</keyword>
<dbReference type="InterPro" id="IPR051686">
    <property type="entry name" value="Lipoprotein_DolP"/>
</dbReference>